<dbReference type="Proteomes" id="UP001223646">
    <property type="component" value="Unassembled WGS sequence"/>
</dbReference>
<feature type="domain" description="LytR/CpsA/Psr regulator C-terminal" evidence="2">
    <location>
        <begin position="74"/>
        <end position="166"/>
    </location>
</feature>
<accession>A0AAW9SID0</accession>
<proteinExistence type="predicted"/>
<dbReference type="RefSeq" id="WP_284827298.1">
    <property type="nucleotide sequence ID" value="NZ_JASOOY020000018.1"/>
</dbReference>
<evidence type="ECO:0000313" key="3">
    <source>
        <dbReference type="EMBL" id="MEO3716972.1"/>
    </source>
</evidence>
<keyword evidence="1" id="KW-0812">Transmembrane</keyword>
<name>A0AAW9SID0_CORAY</name>
<keyword evidence="1" id="KW-1133">Transmembrane helix</keyword>
<evidence type="ECO:0000256" key="1">
    <source>
        <dbReference type="SAM" id="Phobius"/>
    </source>
</evidence>
<dbReference type="EMBL" id="JASOOY020000018">
    <property type="protein sequence ID" value="MEO3716972.1"/>
    <property type="molecule type" value="Genomic_DNA"/>
</dbReference>
<protein>
    <submittedName>
        <fullName evidence="3">Envelope integrity protein Cei</fullName>
    </submittedName>
</protein>
<dbReference type="AlphaFoldDB" id="A0AAW9SID0"/>
<keyword evidence="1" id="KW-0472">Membrane</keyword>
<dbReference type="InterPro" id="IPR027381">
    <property type="entry name" value="LytR/CpsA/Psr_C"/>
</dbReference>
<dbReference type="Pfam" id="PF13399">
    <property type="entry name" value="LytR_C"/>
    <property type="match status" value="1"/>
</dbReference>
<sequence length="202" mass="21298">MSSGPASTSSASHRRKIVPYVVVSVVAVVIAATLWVLAFRSQPASYPVSCSLPAAGTPVSSTTLIGEHIVPPSDVHVRVYNANGKVGQATTVAEQLRQLDFVLDEQVPYGNDPIVENQDLSCFGQLRYGEEFNGHAAALHALFPCFELIHDGRPDATVDVSLGKGFKDLEVASQVEGAMSALNRGEQADLEGLSSLGSSTCS</sequence>
<reference evidence="3" key="1">
    <citation type="submission" date="2023-05" db="EMBL/GenBank/DDBJ databases">
        <authorList>
            <person name="Du J."/>
        </authorList>
    </citation>
    <scope>NUCLEOTIDE SEQUENCE</scope>
    <source>
        <strain evidence="3">UMB1064</strain>
    </source>
</reference>
<organism evidence="3 4">
    <name type="scientific">Corynebacterium amycolatum</name>
    <dbReference type="NCBI Taxonomy" id="43765"/>
    <lineage>
        <taxon>Bacteria</taxon>
        <taxon>Bacillati</taxon>
        <taxon>Actinomycetota</taxon>
        <taxon>Actinomycetes</taxon>
        <taxon>Mycobacteriales</taxon>
        <taxon>Corynebacteriaceae</taxon>
        <taxon>Corynebacterium</taxon>
    </lineage>
</organism>
<evidence type="ECO:0000313" key="4">
    <source>
        <dbReference type="Proteomes" id="UP001223646"/>
    </source>
</evidence>
<reference evidence="3" key="2">
    <citation type="submission" date="2024-05" db="EMBL/GenBank/DDBJ databases">
        <authorList>
            <person name="Wolfe A."/>
        </authorList>
    </citation>
    <scope>NUCLEOTIDE SEQUENCE</scope>
    <source>
        <strain evidence="3">UMB1064</strain>
    </source>
</reference>
<dbReference type="NCBIfam" id="NF035953">
    <property type="entry name" value="integrity_Cei"/>
    <property type="match status" value="1"/>
</dbReference>
<comment type="caution">
    <text evidence="3">The sequence shown here is derived from an EMBL/GenBank/DDBJ whole genome shotgun (WGS) entry which is preliminary data.</text>
</comment>
<evidence type="ECO:0000259" key="2">
    <source>
        <dbReference type="Pfam" id="PF13399"/>
    </source>
</evidence>
<feature type="transmembrane region" description="Helical" evidence="1">
    <location>
        <begin position="17"/>
        <end position="38"/>
    </location>
</feature>
<gene>
    <name evidence="3" type="primary">cei</name>
    <name evidence="3" type="ORF">QP460_005145</name>
</gene>